<accession>A0ABS8V6R8</accession>
<gene>
    <name evidence="1" type="ORF">HAX54_029917</name>
</gene>
<reference evidence="1 2" key="1">
    <citation type="journal article" date="2021" name="BMC Genomics">
        <title>Datura genome reveals duplications of psychoactive alkaloid biosynthetic genes and high mutation rate following tissue culture.</title>
        <authorList>
            <person name="Rajewski A."/>
            <person name="Carter-House D."/>
            <person name="Stajich J."/>
            <person name="Litt A."/>
        </authorList>
    </citation>
    <scope>NUCLEOTIDE SEQUENCE [LARGE SCALE GENOMIC DNA]</scope>
    <source>
        <strain evidence="1">AR-01</strain>
    </source>
</reference>
<comment type="caution">
    <text evidence="1">The sequence shown here is derived from an EMBL/GenBank/DDBJ whole genome shotgun (WGS) entry which is preliminary data.</text>
</comment>
<evidence type="ECO:0000313" key="2">
    <source>
        <dbReference type="Proteomes" id="UP000823775"/>
    </source>
</evidence>
<feature type="non-terminal residue" evidence="1">
    <location>
        <position position="1"/>
    </location>
</feature>
<organism evidence="1 2">
    <name type="scientific">Datura stramonium</name>
    <name type="common">Jimsonweed</name>
    <name type="synonym">Common thornapple</name>
    <dbReference type="NCBI Taxonomy" id="4076"/>
    <lineage>
        <taxon>Eukaryota</taxon>
        <taxon>Viridiplantae</taxon>
        <taxon>Streptophyta</taxon>
        <taxon>Embryophyta</taxon>
        <taxon>Tracheophyta</taxon>
        <taxon>Spermatophyta</taxon>
        <taxon>Magnoliopsida</taxon>
        <taxon>eudicotyledons</taxon>
        <taxon>Gunneridae</taxon>
        <taxon>Pentapetalae</taxon>
        <taxon>asterids</taxon>
        <taxon>lamiids</taxon>
        <taxon>Solanales</taxon>
        <taxon>Solanaceae</taxon>
        <taxon>Solanoideae</taxon>
        <taxon>Datureae</taxon>
        <taxon>Datura</taxon>
    </lineage>
</organism>
<dbReference type="Proteomes" id="UP000823775">
    <property type="component" value="Unassembled WGS sequence"/>
</dbReference>
<sequence>LDERRRSPRQIGANQSKLRCKGARHWSTAGARQRNLRHKGRVDTLPFLSSMWVRDQEVNVTPEAINSLYWAKPIQPNLVFSRKVEDKENQDTTQVPLRLKFSWLALWIIHISMLEKSLRINSKGRPSSRKHHCLIPAFHWIKLEAEGVITLDTKIDKDAPASTRSKGMGDRINPPPSVFSSTTAGSSQATVVTASLPTDLLIIAQMAQAHESQIIKLAKAILSMIQQAIKKAIQPAKDKLRGLCAKAEVLENDLISLRKDVARHADPLTSINKDLH</sequence>
<dbReference type="EMBL" id="JACEIK010003734">
    <property type="protein sequence ID" value="MCD9642875.1"/>
    <property type="molecule type" value="Genomic_DNA"/>
</dbReference>
<name>A0ABS8V6R8_DATST</name>
<protein>
    <submittedName>
        <fullName evidence="1">Uncharacterized protein</fullName>
    </submittedName>
</protein>
<keyword evidence="2" id="KW-1185">Reference proteome</keyword>
<proteinExistence type="predicted"/>
<evidence type="ECO:0000313" key="1">
    <source>
        <dbReference type="EMBL" id="MCD9642875.1"/>
    </source>
</evidence>